<gene>
    <name evidence="4" type="ORF">FTRO_0070320</name>
    <name evidence="3" type="ORF">R53137_KAKDMLNK_00984</name>
</gene>
<accession>A0A3F3H0M7</accession>
<dbReference type="PANTHER" id="PTHR33434">
    <property type="entry name" value="DEGV DOMAIN-CONTAINING PROTEIN DR_1986-RELATED"/>
    <property type="match status" value="1"/>
</dbReference>
<keyword evidence="5" id="KW-1185">Reference proteome</keyword>
<sequence length="297" mass="32038">MTKKTAIIVDSSAALPAEIRRSYGIEEVSIPILFGQETYMGGQDLTSLADLVELMTKKDVLPTTSQPSPAEWEQALNQAVQAGYTEAIIITLSSGISGAFQTAKLVADGFDGLEEILVVDSKLTNMGQASQALLAAKLAEKGRTLAEIDQALAAFREDLGVRLVVNDISHLKRTGRLSRGQALIGGLLNIKPILSFDIVGDGKIGAVGKARKMSGAKEQIQEAFEDYLRAADFPVRAYIIDGNNAKLGDRWLKDFQAKYPTVAFDRASMDPVIGVHTGDGAMAVIWSHDWQVMAKED</sequence>
<dbReference type="Gene3D" id="3.40.50.10170">
    <property type="match status" value="1"/>
</dbReference>
<proteinExistence type="predicted"/>
<dbReference type="RefSeq" id="WP_059394037.1">
    <property type="nucleotide sequence ID" value="NZ_BOJU01000003.1"/>
</dbReference>
<evidence type="ECO:0000313" key="5">
    <source>
        <dbReference type="Proteomes" id="UP001314262"/>
    </source>
</evidence>
<organism evidence="4">
    <name type="scientific">Fructobacillus tropaeoli</name>
    <dbReference type="NCBI Taxonomy" id="709323"/>
    <lineage>
        <taxon>Bacteria</taxon>
        <taxon>Bacillati</taxon>
        <taxon>Bacillota</taxon>
        <taxon>Bacilli</taxon>
        <taxon>Lactobacillales</taxon>
        <taxon>Lactobacillaceae</taxon>
        <taxon>Fructobacillus</taxon>
    </lineage>
</organism>
<evidence type="ECO:0000256" key="1">
    <source>
        <dbReference type="ARBA" id="ARBA00003238"/>
    </source>
</evidence>
<dbReference type="Gene3D" id="3.30.1180.10">
    <property type="match status" value="1"/>
</dbReference>
<protein>
    <recommendedName>
        <fullName evidence="6">DegV family protein</fullName>
    </recommendedName>
</protein>
<dbReference type="STRING" id="709323.GCA_001047135_01231"/>
<evidence type="ECO:0008006" key="6">
    <source>
        <dbReference type="Google" id="ProtNLM"/>
    </source>
</evidence>
<evidence type="ECO:0000313" key="4">
    <source>
        <dbReference type="EMBL" id="GAP04671.1"/>
    </source>
</evidence>
<dbReference type="NCBIfam" id="TIGR00762">
    <property type="entry name" value="DegV"/>
    <property type="match status" value="1"/>
</dbReference>
<dbReference type="PROSITE" id="PS51482">
    <property type="entry name" value="DEGV"/>
    <property type="match status" value="1"/>
</dbReference>
<dbReference type="EMBL" id="DF968084">
    <property type="protein sequence ID" value="GAP04671.1"/>
    <property type="molecule type" value="Genomic_DNA"/>
</dbReference>
<keyword evidence="2" id="KW-0446">Lipid-binding</keyword>
<evidence type="ECO:0000313" key="3">
    <source>
        <dbReference type="EMBL" id="CAK1244519.1"/>
    </source>
</evidence>
<dbReference type="SUPFAM" id="SSF82549">
    <property type="entry name" value="DAK1/DegV-like"/>
    <property type="match status" value="1"/>
</dbReference>
<name>A0A3F3H0M7_9LACO</name>
<dbReference type="EMBL" id="CAUZLT010000003">
    <property type="protein sequence ID" value="CAK1244519.1"/>
    <property type="molecule type" value="Genomic_DNA"/>
</dbReference>
<dbReference type="Proteomes" id="UP001314262">
    <property type="component" value="Unassembled WGS sequence"/>
</dbReference>
<dbReference type="Proteomes" id="UP000064514">
    <property type="component" value="Unassembled WGS sequence"/>
</dbReference>
<dbReference type="PANTHER" id="PTHR33434:SF2">
    <property type="entry name" value="FATTY ACID-BINDING PROTEIN TM_1468"/>
    <property type="match status" value="1"/>
</dbReference>
<dbReference type="InterPro" id="IPR043168">
    <property type="entry name" value="DegV_C"/>
</dbReference>
<dbReference type="AlphaFoldDB" id="A0A3F3H0M7"/>
<comment type="function">
    <text evidence="1">May bind long-chain fatty acids, such as palmitate, and may play a role in lipid transport or fatty acid metabolism.</text>
</comment>
<dbReference type="InterPro" id="IPR050270">
    <property type="entry name" value="DegV_domain_contain"/>
</dbReference>
<evidence type="ECO:0000256" key="2">
    <source>
        <dbReference type="ARBA" id="ARBA00023121"/>
    </source>
</evidence>
<dbReference type="GO" id="GO:0008289">
    <property type="term" value="F:lipid binding"/>
    <property type="evidence" value="ECO:0007669"/>
    <property type="project" value="UniProtKB-KW"/>
</dbReference>
<dbReference type="Pfam" id="PF02645">
    <property type="entry name" value="DegV"/>
    <property type="match status" value="1"/>
</dbReference>
<reference evidence="4" key="1">
    <citation type="journal article" date="2015" name="BMC Genomics">
        <title>Comparative genomics of Fructobacillus spp. and Leuconostoc spp. reveals niche-specific evolution of Fructobacillus spp.</title>
        <authorList>
            <person name="Endo A."/>
            <person name="Tanizawa Y."/>
            <person name="Tanaka N."/>
            <person name="Maeno S."/>
            <person name="Kumar H."/>
            <person name="Shiwa Y."/>
            <person name="Okada S."/>
            <person name="Yoshikawa H."/>
            <person name="Dicks L."/>
            <person name="Nakagawa J."/>
            <person name="Arita M."/>
        </authorList>
    </citation>
    <scope>NUCLEOTIDE SEQUENCE [LARGE SCALE GENOMIC DNA]</scope>
    <source>
        <strain evidence="4">F214-1</strain>
    </source>
</reference>
<dbReference type="InterPro" id="IPR003797">
    <property type="entry name" value="DegV"/>
</dbReference>
<reference evidence="3 5" key="2">
    <citation type="submission" date="2023-10" db="EMBL/GenBank/DDBJ databases">
        <authorList>
            <person name="Botero Cardona J."/>
        </authorList>
    </citation>
    <scope>NUCLEOTIDE SEQUENCE [LARGE SCALE GENOMIC DNA]</scope>
    <source>
        <strain evidence="3 5">R-53137</strain>
    </source>
</reference>